<comment type="caution">
    <text evidence="3">The sequence shown here is derived from an EMBL/GenBank/DDBJ whole genome shotgun (WGS) entry which is preliminary data.</text>
</comment>
<keyword evidence="4" id="KW-1185">Reference proteome</keyword>
<evidence type="ECO:0000313" key="3">
    <source>
        <dbReference type="EMBL" id="KAL0909984.1"/>
    </source>
</evidence>
<keyword evidence="2" id="KW-0472">Membrane</keyword>
<dbReference type="AlphaFoldDB" id="A0ABD0UB56"/>
<protein>
    <submittedName>
        <fullName evidence="3">Uncharacterized protein</fullName>
    </submittedName>
</protein>
<feature type="transmembrane region" description="Helical" evidence="2">
    <location>
        <begin position="67"/>
        <end position="90"/>
    </location>
</feature>
<feature type="region of interest" description="Disordered" evidence="1">
    <location>
        <begin position="354"/>
        <end position="382"/>
    </location>
</feature>
<feature type="region of interest" description="Disordered" evidence="1">
    <location>
        <begin position="1"/>
        <end position="56"/>
    </location>
</feature>
<keyword evidence="2" id="KW-1133">Transmembrane helix</keyword>
<feature type="compositionally biased region" description="Polar residues" evidence="1">
    <location>
        <begin position="246"/>
        <end position="260"/>
    </location>
</feature>
<accession>A0ABD0UB56</accession>
<gene>
    <name evidence="3" type="ORF">M5K25_020903</name>
</gene>
<sequence length="382" mass="41748">MNRTQSRDSVRVGLVCPGSGAGKRAEGARMQAPGSSLLHASSEEERESEGDGSDPFGRVLLPKDDKYCLFAGWLVWAAGMALELLIYVLFLSPASSPAMAVPGIDHGFVYNAKDVENLPMQTNSSGDELFQFICGTFCLVNLWIASRTYLSFRYMRGNHSMCHFLSSILSLAMADLEVDYDFVYNAKGQVNILKSPFFDFTPDVDHSVKEYVDRIIFQHATTIDKQISTFQWTIITKVKKAPDGNSLPSVQSSTKISNLSHDGRHPMSMLGGAGEEWEDKARGRVVVKNRVLPSGVMGRVALVAGKGEEPCEQQSSKGSGPSYPVNLLLVKKVANSTEKVNEQWPGQGRLAFREAGGRSSHSHKPGNGGMNHILNTAMNSLK</sequence>
<evidence type="ECO:0000256" key="1">
    <source>
        <dbReference type="SAM" id="MobiDB-lite"/>
    </source>
</evidence>
<keyword evidence="2" id="KW-0812">Transmembrane</keyword>
<dbReference type="EMBL" id="JANQDX010000016">
    <property type="protein sequence ID" value="KAL0909984.1"/>
    <property type="molecule type" value="Genomic_DNA"/>
</dbReference>
<evidence type="ECO:0000256" key="2">
    <source>
        <dbReference type="SAM" id="Phobius"/>
    </source>
</evidence>
<feature type="region of interest" description="Disordered" evidence="1">
    <location>
        <begin position="246"/>
        <end position="265"/>
    </location>
</feature>
<organism evidence="3 4">
    <name type="scientific">Dendrobium thyrsiflorum</name>
    <name type="common">Pinecone-like raceme dendrobium</name>
    <name type="synonym">Orchid</name>
    <dbReference type="NCBI Taxonomy" id="117978"/>
    <lineage>
        <taxon>Eukaryota</taxon>
        <taxon>Viridiplantae</taxon>
        <taxon>Streptophyta</taxon>
        <taxon>Embryophyta</taxon>
        <taxon>Tracheophyta</taxon>
        <taxon>Spermatophyta</taxon>
        <taxon>Magnoliopsida</taxon>
        <taxon>Liliopsida</taxon>
        <taxon>Asparagales</taxon>
        <taxon>Orchidaceae</taxon>
        <taxon>Epidendroideae</taxon>
        <taxon>Malaxideae</taxon>
        <taxon>Dendrobiinae</taxon>
        <taxon>Dendrobium</taxon>
    </lineage>
</organism>
<evidence type="ECO:0000313" key="4">
    <source>
        <dbReference type="Proteomes" id="UP001552299"/>
    </source>
</evidence>
<feature type="compositionally biased region" description="Basic and acidic residues" evidence="1">
    <location>
        <begin position="1"/>
        <end position="10"/>
    </location>
</feature>
<feature type="transmembrane region" description="Helical" evidence="2">
    <location>
        <begin position="129"/>
        <end position="150"/>
    </location>
</feature>
<feature type="compositionally biased region" description="Polar residues" evidence="1">
    <location>
        <begin position="373"/>
        <end position="382"/>
    </location>
</feature>
<dbReference type="Proteomes" id="UP001552299">
    <property type="component" value="Unassembled WGS sequence"/>
</dbReference>
<proteinExistence type="predicted"/>
<name>A0ABD0UB56_DENTH</name>
<reference evidence="3 4" key="1">
    <citation type="journal article" date="2024" name="Plant Biotechnol. J.">
        <title>Dendrobium thyrsiflorum genome and its molecular insights into genes involved in important horticultural traits.</title>
        <authorList>
            <person name="Chen B."/>
            <person name="Wang J.Y."/>
            <person name="Zheng P.J."/>
            <person name="Li K.L."/>
            <person name="Liang Y.M."/>
            <person name="Chen X.F."/>
            <person name="Zhang C."/>
            <person name="Zhao X."/>
            <person name="He X."/>
            <person name="Zhang G.Q."/>
            <person name="Liu Z.J."/>
            <person name="Xu Q."/>
        </authorList>
    </citation>
    <scope>NUCLEOTIDE SEQUENCE [LARGE SCALE GENOMIC DNA]</scope>
    <source>
        <strain evidence="3">GZMU011</strain>
    </source>
</reference>